<dbReference type="EMBL" id="JBANRG010000008">
    <property type="protein sequence ID" value="KAK7464158.1"/>
    <property type="molecule type" value="Genomic_DNA"/>
</dbReference>
<organism evidence="1 2">
    <name type="scientific">Marasmiellus scandens</name>
    <dbReference type="NCBI Taxonomy" id="2682957"/>
    <lineage>
        <taxon>Eukaryota</taxon>
        <taxon>Fungi</taxon>
        <taxon>Dikarya</taxon>
        <taxon>Basidiomycota</taxon>
        <taxon>Agaricomycotina</taxon>
        <taxon>Agaricomycetes</taxon>
        <taxon>Agaricomycetidae</taxon>
        <taxon>Agaricales</taxon>
        <taxon>Marasmiineae</taxon>
        <taxon>Omphalotaceae</taxon>
        <taxon>Marasmiellus</taxon>
    </lineage>
</organism>
<proteinExistence type="predicted"/>
<protein>
    <submittedName>
        <fullName evidence="1">Uncharacterized protein</fullName>
    </submittedName>
</protein>
<name>A0ABR1JT48_9AGAR</name>
<keyword evidence="2" id="KW-1185">Reference proteome</keyword>
<accession>A0ABR1JT48</accession>
<sequence>MTTVINAQREVLLDVQGTNVWSGQQVQSYNSGAIAWGALGKPLYAPGTQYGVNCFFDFNFQCL</sequence>
<reference evidence="1 2" key="1">
    <citation type="submission" date="2024-01" db="EMBL/GenBank/DDBJ databases">
        <title>A draft genome for the cacao thread blight pathogen Marasmiellus scandens.</title>
        <authorList>
            <person name="Baruah I.K."/>
            <person name="Leung J."/>
            <person name="Bukari Y."/>
            <person name="Amoako-Attah I."/>
            <person name="Meinhardt L.W."/>
            <person name="Bailey B.A."/>
            <person name="Cohen S.P."/>
        </authorList>
    </citation>
    <scope>NUCLEOTIDE SEQUENCE [LARGE SCALE GENOMIC DNA]</scope>
    <source>
        <strain evidence="1 2">GH-19</strain>
    </source>
</reference>
<gene>
    <name evidence="1" type="ORF">VKT23_006324</name>
</gene>
<evidence type="ECO:0000313" key="2">
    <source>
        <dbReference type="Proteomes" id="UP001498398"/>
    </source>
</evidence>
<comment type="caution">
    <text evidence="1">The sequence shown here is derived from an EMBL/GenBank/DDBJ whole genome shotgun (WGS) entry which is preliminary data.</text>
</comment>
<evidence type="ECO:0000313" key="1">
    <source>
        <dbReference type="EMBL" id="KAK7464158.1"/>
    </source>
</evidence>
<dbReference type="Proteomes" id="UP001498398">
    <property type="component" value="Unassembled WGS sequence"/>
</dbReference>